<gene>
    <name evidence="1" type="ORF">RDWZM_002287</name>
</gene>
<evidence type="ECO:0000313" key="2">
    <source>
        <dbReference type="Proteomes" id="UP001142055"/>
    </source>
</evidence>
<keyword evidence="2" id="KW-1185">Reference proteome</keyword>
<evidence type="ECO:0000313" key="1">
    <source>
        <dbReference type="EMBL" id="KAJ6223742.1"/>
    </source>
</evidence>
<dbReference type="EMBL" id="JAPWDV010000001">
    <property type="protein sequence ID" value="KAJ6223742.1"/>
    <property type="molecule type" value="Genomic_DNA"/>
</dbReference>
<name>A0A9Q0MG40_BLOTA</name>
<dbReference type="Proteomes" id="UP001142055">
    <property type="component" value="Chromosome 1"/>
</dbReference>
<comment type="caution">
    <text evidence="1">The sequence shown here is derived from an EMBL/GenBank/DDBJ whole genome shotgun (WGS) entry which is preliminary data.</text>
</comment>
<proteinExistence type="predicted"/>
<organism evidence="1 2">
    <name type="scientific">Blomia tropicalis</name>
    <name type="common">Mite</name>
    <dbReference type="NCBI Taxonomy" id="40697"/>
    <lineage>
        <taxon>Eukaryota</taxon>
        <taxon>Metazoa</taxon>
        <taxon>Ecdysozoa</taxon>
        <taxon>Arthropoda</taxon>
        <taxon>Chelicerata</taxon>
        <taxon>Arachnida</taxon>
        <taxon>Acari</taxon>
        <taxon>Acariformes</taxon>
        <taxon>Sarcoptiformes</taxon>
        <taxon>Astigmata</taxon>
        <taxon>Glycyphagoidea</taxon>
        <taxon>Echimyopodidae</taxon>
        <taxon>Blomia</taxon>
    </lineage>
</organism>
<reference evidence="1" key="1">
    <citation type="submission" date="2022-12" db="EMBL/GenBank/DDBJ databases">
        <title>Genome assemblies of Blomia tropicalis.</title>
        <authorList>
            <person name="Cui Y."/>
        </authorList>
    </citation>
    <scope>NUCLEOTIDE SEQUENCE</scope>
    <source>
        <tissue evidence="1">Adult mites</tissue>
    </source>
</reference>
<protein>
    <submittedName>
        <fullName evidence="1">Uncharacterized protein</fullName>
    </submittedName>
</protein>
<sequence>MNAISLTVMIPETIRRSRLGGPWIIGWNQERIPQPICHICTNTEQSYTIPVTIYLPDDGWCAEGTIPTGWRIEAVRTNSETNSAYGYQASMGNDAYSNSDQIIALIYDSMGQIMVRNKPNSGNCIGIQETIRYEVSSSGMRNQTNATPIEENFIPTK</sequence>
<accession>A0A9Q0MG40</accession>
<dbReference type="AlphaFoldDB" id="A0A9Q0MG40"/>